<organism evidence="2 3">
    <name type="scientific">Streptomyces mexicanus</name>
    <dbReference type="NCBI Taxonomy" id="178566"/>
    <lineage>
        <taxon>Bacteria</taxon>
        <taxon>Bacillati</taxon>
        <taxon>Actinomycetota</taxon>
        <taxon>Actinomycetes</taxon>
        <taxon>Kitasatosporales</taxon>
        <taxon>Streptomycetaceae</taxon>
        <taxon>Streptomyces</taxon>
    </lineage>
</organism>
<accession>A0A7X1I5A7</accession>
<name>A0A7X1I5A7_9ACTN</name>
<gene>
    <name evidence="2" type="ORF">H1R13_18195</name>
</gene>
<feature type="transmembrane region" description="Helical" evidence="1">
    <location>
        <begin position="41"/>
        <end position="59"/>
    </location>
</feature>
<dbReference type="AlphaFoldDB" id="A0A7X1I5A7"/>
<keyword evidence="1" id="KW-0472">Membrane</keyword>
<proteinExistence type="predicted"/>
<sequence>MEIERVKRLRMKSKRMWAIGGQVLIVCAEALIQISLNGASWFLRAGALAPAVLILYFIWRLQVHPYLAFAENYVVVENVVATYRIPYRMIEACEGKRSLLIRVTGRGVIPVLAFDASFVGGRCKSATREELLRRINAADLNGRETFSKATGMGTLDILAISFVFLLIVFYWVG</sequence>
<comment type="caution">
    <text evidence="2">The sequence shown here is derived from an EMBL/GenBank/DDBJ whole genome shotgun (WGS) entry which is preliminary data.</text>
</comment>
<evidence type="ECO:0000313" key="2">
    <source>
        <dbReference type="EMBL" id="MBC2866833.1"/>
    </source>
</evidence>
<feature type="transmembrane region" description="Helical" evidence="1">
    <location>
        <begin position="16"/>
        <end position="35"/>
    </location>
</feature>
<dbReference type="Proteomes" id="UP000517694">
    <property type="component" value="Unassembled WGS sequence"/>
</dbReference>
<protein>
    <submittedName>
        <fullName evidence="2">Uncharacterized protein</fullName>
    </submittedName>
</protein>
<dbReference type="RefSeq" id="WP_159665546.1">
    <property type="nucleotide sequence ID" value="NZ_JACMHY010000007.1"/>
</dbReference>
<reference evidence="2 3" key="1">
    <citation type="submission" date="2020-08" db="EMBL/GenBank/DDBJ databases">
        <title>Whole-Genome Sequence of French Clinical Streptomyces mexicanus Strain Q0842.</title>
        <authorList>
            <person name="Boxberger M."/>
            <person name="La Scola B."/>
        </authorList>
    </citation>
    <scope>NUCLEOTIDE SEQUENCE [LARGE SCALE GENOMIC DNA]</scope>
    <source>
        <strain evidence="2 3">Marseille-Q0842</strain>
    </source>
</reference>
<feature type="transmembrane region" description="Helical" evidence="1">
    <location>
        <begin position="153"/>
        <end position="172"/>
    </location>
</feature>
<evidence type="ECO:0000256" key="1">
    <source>
        <dbReference type="SAM" id="Phobius"/>
    </source>
</evidence>
<keyword evidence="1" id="KW-1133">Transmembrane helix</keyword>
<keyword evidence="3" id="KW-1185">Reference proteome</keyword>
<dbReference type="OrthoDB" id="5193744at2"/>
<keyword evidence="1" id="KW-0812">Transmembrane</keyword>
<dbReference type="EMBL" id="JACMHY010000007">
    <property type="protein sequence ID" value="MBC2866833.1"/>
    <property type="molecule type" value="Genomic_DNA"/>
</dbReference>
<evidence type="ECO:0000313" key="3">
    <source>
        <dbReference type="Proteomes" id="UP000517694"/>
    </source>
</evidence>